<dbReference type="PANTHER" id="PTHR30346">
    <property type="entry name" value="TRANSCRIPTIONAL DUAL REGULATOR HCAR-RELATED"/>
    <property type="match status" value="1"/>
</dbReference>
<dbReference type="Proteomes" id="UP000712527">
    <property type="component" value="Unassembled WGS sequence"/>
</dbReference>
<comment type="similarity">
    <text evidence="1">Belongs to the LysR transcriptional regulatory family.</text>
</comment>
<organism evidence="6 7">
    <name type="scientific">Olsenella profusa</name>
    <dbReference type="NCBI Taxonomy" id="138595"/>
    <lineage>
        <taxon>Bacteria</taxon>
        <taxon>Bacillati</taxon>
        <taxon>Actinomycetota</taxon>
        <taxon>Coriobacteriia</taxon>
        <taxon>Coriobacteriales</taxon>
        <taxon>Atopobiaceae</taxon>
        <taxon>Olsenella</taxon>
    </lineage>
</organism>
<comment type="caution">
    <text evidence="6">The sequence shown here is derived from an EMBL/GenBank/DDBJ whole genome shotgun (WGS) entry which is preliminary data.</text>
</comment>
<dbReference type="InterPro" id="IPR036390">
    <property type="entry name" value="WH_DNA-bd_sf"/>
</dbReference>
<proteinExistence type="inferred from homology"/>
<dbReference type="Pfam" id="PF00126">
    <property type="entry name" value="HTH_1"/>
    <property type="match status" value="1"/>
</dbReference>
<keyword evidence="2" id="KW-0805">Transcription regulation</keyword>
<accession>A0ABS2F2C4</accession>
<dbReference type="Gene3D" id="1.10.10.10">
    <property type="entry name" value="Winged helix-like DNA-binding domain superfamily/Winged helix DNA-binding domain"/>
    <property type="match status" value="1"/>
</dbReference>
<reference evidence="6 7" key="1">
    <citation type="journal article" date="2021" name="Sci. Rep.">
        <title>The distribution of antibiotic resistance genes in chicken gut microbiota commensals.</title>
        <authorList>
            <person name="Juricova H."/>
            <person name="Matiasovicova J."/>
            <person name="Kubasova T."/>
            <person name="Cejkova D."/>
            <person name="Rychlik I."/>
        </authorList>
    </citation>
    <scope>NUCLEOTIDE SEQUENCE [LARGE SCALE GENOMIC DNA]</scope>
    <source>
        <strain evidence="6 7">An794</strain>
    </source>
</reference>
<name>A0ABS2F2C4_9ACTN</name>
<keyword evidence="4" id="KW-0804">Transcription</keyword>
<dbReference type="PANTHER" id="PTHR30346:SF30">
    <property type="entry name" value="SMALL NEUTRAL PROTEASE REGULATORY PROTEIN"/>
    <property type="match status" value="1"/>
</dbReference>
<evidence type="ECO:0000259" key="5">
    <source>
        <dbReference type="PROSITE" id="PS50931"/>
    </source>
</evidence>
<gene>
    <name evidence="6" type="ORF">H9X80_06240</name>
</gene>
<evidence type="ECO:0000313" key="7">
    <source>
        <dbReference type="Proteomes" id="UP000712527"/>
    </source>
</evidence>
<dbReference type="InterPro" id="IPR036388">
    <property type="entry name" value="WH-like_DNA-bd_sf"/>
</dbReference>
<sequence>MNVKQLRYVCSIVDAGSFSAAAAREGVSVQAVSKSMAELEGRLGTPLFERLSAACAPRPSATPLPGRLAVS</sequence>
<dbReference type="RefSeq" id="WP_204793481.1">
    <property type="nucleotide sequence ID" value="NZ_JACSNQ010000011.1"/>
</dbReference>
<evidence type="ECO:0000313" key="6">
    <source>
        <dbReference type="EMBL" id="MBM6775139.1"/>
    </source>
</evidence>
<keyword evidence="3" id="KW-0238">DNA-binding</keyword>
<evidence type="ECO:0000256" key="2">
    <source>
        <dbReference type="ARBA" id="ARBA00023015"/>
    </source>
</evidence>
<evidence type="ECO:0000256" key="3">
    <source>
        <dbReference type="ARBA" id="ARBA00023125"/>
    </source>
</evidence>
<protein>
    <submittedName>
        <fullName evidence="6">LysR family transcriptional regulator</fullName>
    </submittedName>
</protein>
<dbReference type="PROSITE" id="PS50931">
    <property type="entry name" value="HTH_LYSR"/>
    <property type="match status" value="1"/>
</dbReference>
<dbReference type="SUPFAM" id="SSF46785">
    <property type="entry name" value="Winged helix' DNA-binding domain"/>
    <property type="match status" value="1"/>
</dbReference>
<dbReference type="InterPro" id="IPR000847">
    <property type="entry name" value="LysR_HTH_N"/>
</dbReference>
<evidence type="ECO:0000256" key="1">
    <source>
        <dbReference type="ARBA" id="ARBA00009437"/>
    </source>
</evidence>
<evidence type="ECO:0000256" key="4">
    <source>
        <dbReference type="ARBA" id="ARBA00023163"/>
    </source>
</evidence>
<dbReference type="EMBL" id="JACSNQ010000011">
    <property type="protein sequence ID" value="MBM6775139.1"/>
    <property type="molecule type" value="Genomic_DNA"/>
</dbReference>
<keyword evidence="7" id="KW-1185">Reference proteome</keyword>
<feature type="domain" description="HTH lysR-type" evidence="5">
    <location>
        <begin position="1"/>
        <end position="58"/>
    </location>
</feature>